<dbReference type="Pfam" id="PF04203">
    <property type="entry name" value="Sortase"/>
    <property type="match status" value="1"/>
</dbReference>
<proteinExistence type="predicted"/>
<protein>
    <submittedName>
        <fullName evidence="5">Sortase family protein</fullName>
    </submittedName>
</protein>
<evidence type="ECO:0000313" key="5">
    <source>
        <dbReference type="EMBL" id="OZG66654.1"/>
    </source>
</evidence>
<evidence type="ECO:0000256" key="4">
    <source>
        <dbReference type="SAM" id="Phobius"/>
    </source>
</evidence>
<dbReference type="AlphaFoldDB" id="A0A261G5I3"/>
<evidence type="ECO:0000256" key="1">
    <source>
        <dbReference type="ARBA" id="ARBA00022801"/>
    </source>
</evidence>
<reference evidence="5 6" key="1">
    <citation type="journal article" date="2017" name="BMC Genomics">
        <title>Comparative genomic and phylogenomic analyses of the Bifidobacteriaceae family.</title>
        <authorList>
            <person name="Lugli G.A."/>
            <person name="Milani C."/>
            <person name="Turroni F."/>
            <person name="Duranti S."/>
            <person name="Mancabelli L."/>
            <person name="Mangifesta M."/>
            <person name="Ferrario C."/>
            <person name="Modesto M."/>
            <person name="Mattarelli P."/>
            <person name="Jiri K."/>
            <person name="van Sinderen D."/>
            <person name="Ventura M."/>
        </authorList>
    </citation>
    <scope>NUCLEOTIDE SEQUENCE [LARGE SCALE GENOMIC DNA]</scope>
    <source>
        <strain evidence="5 6">DSM 100202</strain>
    </source>
</reference>
<keyword evidence="4" id="KW-1133">Transmembrane helix</keyword>
<keyword evidence="6" id="KW-1185">Reference proteome</keyword>
<evidence type="ECO:0000313" key="6">
    <source>
        <dbReference type="Proteomes" id="UP000216074"/>
    </source>
</evidence>
<dbReference type="Proteomes" id="UP000216074">
    <property type="component" value="Unassembled WGS sequence"/>
</dbReference>
<feature type="transmembrane region" description="Helical" evidence="4">
    <location>
        <begin position="437"/>
        <end position="461"/>
    </location>
</feature>
<accession>A0A261G5I3</accession>
<dbReference type="InterPro" id="IPR023365">
    <property type="entry name" value="Sortase_dom-sf"/>
</dbReference>
<organism evidence="5 6">
    <name type="scientific">Bifidobacterium hapali</name>
    <dbReference type="NCBI Taxonomy" id="1630172"/>
    <lineage>
        <taxon>Bacteria</taxon>
        <taxon>Bacillati</taxon>
        <taxon>Actinomycetota</taxon>
        <taxon>Actinomycetes</taxon>
        <taxon>Bifidobacteriales</taxon>
        <taxon>Bifidobacteriaceae</taxon>
        <taxon>Bifidobacterium</taxon>
    </lineage>
</organism>
<evidence type="ECO:0000256" key="2">
    <source>
        <dbReference type="PIRSR" id="PIRSR605754-1"/>
    </source>
</evidence>
<feature type="region of interest" description="Disordered" evidence="3">
    <location>
        <begin position="164"/>
        <end position="197"/>
    </location>
</feature>
<dbReference type="NCBIfam" id="NF033747">
    <property type="entry name" value="class_E_sortase"/>
    <property type="match status" value="1"/>
</dbReference>
<keyword evidence="1" id="KW-0378">Hydrolase</keyword>
<dbReference type="GO" id="GO:0016787">
    <property type="term" value="F:hydrolase activity"/>
    <property type="evidence" value="ECO:0007669"/>
    <property type="project" value="UniProtKB-KW"/>
</dbReference>
<dbReference type="InterPro" id="IPR042003">
    <property type="entry name" value="Sortase_E"/>
</dbReference>
<dbReference type="Gene3D" id="2.40.260.10">
    <property type="entry name" value="Sortase"/>
    <property type="match status" value="1"/>
</dbReference>
<sequence length="474" mass="50861">MRHAKNGNIQSDDAIELDSLDQIGDFAQPEGERTADLPRVGGMAADMPPSIPVGGGAMPGAATGFAGASGFAGPAAATATAAAGPAAAAAQQSAQNVPLTRAAARRAAQQQRNGSRGAGKHSLGWQILGVFAEVLLTAAAICALYIVWQMWWTGVQAEHEQMSTTQAANWSQPGNGDTTKIAKAQEGEPPLQPSSASTSELIGTAYIPRFGTDWKRNIVQGTDLVQLNMLGLGHYADSQMPGQVGNVVLAGHRNGYGQPLGDVDLLQPGDAIIIRTKDYWYVYTYTDYEIVGANEVRVLDANPKNPGQTPTKRLVELLTCEPKYSTPTHRWISYGEFKYWAKVSDGIPQEMATSNATTGVSFTNNAKAITNAVAQVGSFKPMIIALLIAYVIVFLAALVAWRFPVLRAIRNGEKPRPDASIYGWLLRHQPGVLPVRIVLLAILLIVAAMVVVEWVCPWAAWNIPYLREMSNFTV</sequence>
<dbReference type="InterPro" id="IPR005754">
    <property type="entry name" value="Sortase"/>
</dbReference>
<feature type="active site" description="Acyl-thioester intermediate" evidence="2">
    <location>
        <position position="320"/>
    </location>
</feature>
<name>A0A261G5I3_9BIFI</name>
<gene>
    <name evidence="5" type="ORF">BHAP_0063</name>
</gene>
<feature type="active site" description="Proton donor/acceptor" evidence="2">
    <location>
        <position position="252"/>
    </location>
</feature>
<dbReference type="EMBL" id="MWWY01000002">
    <property type="protein sequence ID" value="OZG66654.1"/>
    <property type="molecule type" value="Genomic_DNA"/>
</dbReference>
<evidence type="ECO:0000256" key="3">
    <source>
        <dbReference type="SAM" id="MobiDB-lite"/>
    </source>
</evidence>
<feature type="compositionally biased region" description="Polar residues" evidence="3">
    <location>
        <begin position="164"/>
        <end position="178"/>
    </location>
</feature>
<comment type="caution">
    <text evidence="5">The sequence shown here is derived from an EMBL/GenBank/DDBJ whole genome shotgun (WGS) entry which is preliminary data.</text>
</comment>
<dbReference type="CDD" id="cd05830">
    <property type="entry name" value="Sortase_E"/>
    <property type="match status" value="1"/>
</dbReference>
<feature type="region of interest" description="Disordered" evidence="3">
    <location>
        <begin position="98"/>
        <end position="120"/>
    </location>
</feature>
<feature type="compositionally biased region" description="Low complexity" evidence="3">
    <location>
        <begin position="98"/>
        <end position="112"/>
    </location>
</feature>
<keyword evidence="4" id="KW-0812">Transmembrane</keyword>
<keyword evidence="4" id="KW-0472">Membrane</keyword>
<feature type="transmembrane region" description="Helical" evidence="4">
    <location>
        <begin position="382"/>
        <end position="401"/>
    </location>
</feature>
<dbReference type="InterPro" id="IPR053465">
    <property type="entry name" value="Sortase_Class_E"/>
</dbReference>
<dbReference type="SUPFAM" id="SSF63817">
    <property type="entry name" value="Sortase"/>
    <property type="match status" value="1"/>
</dbReference>
<feature type="transmembrane region" description="Helical" evidence="4">
    <location>
        <begin position="123"/>
        <end position="148"/>
    </location>
</feature>